<dbReference type="InterPro" id="IPR037401">
    <property type="entry name" value="SnoaL-like"/>
</dbReference>
<reference evidence="2 4" key="1">
    <citation type="submission" date="2016-10" db="EMBL/GenBank/DDBJ databases">
        <authorList>
            <person name="de Groot N.N."/>
        </authorList>
    </citation>
    <scope>NUCLEOTIDE SEQUENCE [LARGE SCALE GENOMIC DNA]</scope>
    <source>
        <strain evidence="2 4">R5</strain>
    </source>
</reference>
<dbReference type="Gene3D" id="3.10.450.50">
    <property type="match status" value="1"/>
</dbReference>
<evidence type="ECO:0000313" key="2">
    <source>
        <dbReference type="EMBL" id="SDE21996.1"/>
    </source>
</evidence>
<evidence type="ECO:0000259" key="1">
    <source>
        <dbReference type="Pfam" id="PF12680"/>
    </source>
</evidence>
<dbReference type="EMBL" id="CP121646">
    <property type="protein sequence ID" value="WFU61879.1"/>
    <property type="molecule type" value="Genomic_DNA"/>
</dbReference>
<sequence>MNEDQTIRAALDHHWAASDANDFEAEHEIYRDDAVLEYPQSGERIRGRRNIQASRFAQPNKKRFTVRRILGAADLWVTEFVLTYDGLPSYTVSIMEFRGGKVVRETQYFGDPFEPGPSRAQWIEPIR</sequence>
<name>A0A1R1R2T1_9BRAD</name>
<feature type="domain" description="SnoaL-like" evidence="1">
    <location>
        <begin position="14"/>
        <end position="104"/>
    </location>
</feature>
<dbReference type="AlphaFoldDB" id="A0A1R1R2T1"/>
<accession>A0A1R1R2T1</accession>
<proteinExistence type="predicted"/>
<protein>
    <submittedName>
        <fullName evidence="3">Nuclear transport factor 2 family protein</fullName>
    </submittedName>
    <submittedName>
        <fullName evidence="2">SnoaL-like domain-containing protein</fullName>
    </submittedName>
</protein>
<evidence type="ECO:0000313" key="4">
    <source>
        <dbReference type="Proteomes" id="UP000199245"/>
    </source>
</evidence>
<dbReference type="SUPFAM" id="SSF54427">
    <property type="entry name" value="NTF2-like"/>
    <property type="match status" value="1"/>
</dbReference>
<dbReference type="EMBL" id="FMZW01000022">
    <property type="protein sequence ID" value="SDE21996.1"/>
    <property type="molecule type" value="Genomic_DNA"/>
</dbReference>
<keyword evidence="5" id="KW-1185">Reference proteome</keyword>
<dbReference type="InterPro" id="IPR032710">
    <property type="entry name" value="NTF2-like_dom_sf"/>
</dbReference>
<dbReference type="Pfam" id="PF12680">
    <property type="entry name" value="SnoaL_2"/>
    <property type="match status" value="1"/>
</dbReference>
<reference evidence="3 5" key="2">
    <citation type="submission" date="2023-04" db="EMBL/GenBank/DDBJ databases">
        <title>Australian commercial rhizobial inoculants.</title>
        <authorList>
            <person name="Kohlmeier M.G."/>
            <person name="O'Hara G.W."/>
            <person name="Colombi E."/>
            <person name="Ramsay J.P."/>
            <person name="Terpolilli J."/>
        </authorList>
    </citation>
    <scope>NUCLEOTIDE SEQUENCE [LARGE SCALE GENOMIC DNA]</scope>
    <source>
        <strain evidence="3 5">CB627</strain>
    </source>
</reference>
<accession>A0A1G7B6S1</accession>
<dbReference type="Proteomes" id="UP000199245">
    <property type="component" value="Unassembled WGS sequence"/>
</dbReference>
<evidence type="ECO:0000313" key="5">
    <source>
        <dbReference type="Proteomes" id="UP001221546"/>
    </source>
</evidence>
<dbReference type="Proteomes" id="UP001221546">
    <property type="component" value="Chromosome"/>
</dbReference>
<evidence type="ECO:0000313" key="3">
    <source>
        <dbReference type="EMBL" id="WFU61879.1"/>
    </source>
</evidence>
<dbReference type="RefSeq" id="WP_057017631.1">
    <property type="nucleotide sequence ID" value="NZ_CP121646.1"/>
</dbReference>
<gene>
    <name evidence="3" type="ORF">QA636_30910</name>
    <name evidence="2" type="ORF">SAMN05216337_10223</name>
</gene>
<organism evidence="2 4">
    <name type="scientific">Bradyrhizobium brasilense</name>
    <dbReference type="NCBI Taxonomy" id="1419277"/>
    <lineage>
        <taxon>Bacteria</taxon>
        <taxon>Pseudomonadati</taxon>
        <taxon>Pseudomonadota</taxon>
        <taxon>Alphaproteobacteria</taxon>
        <taxon>Hyphomicrobiales</taxon>
        <taxon>Nitrobacteraceae</taxon>
        <taxon>Bradyrhizobium</taxon>
    </lineage>
</organism>